<protein>
    <submittedName>
        <fullName evidence="4">Peptide/nickel transport system substrate-binding protein</fullName>
    </submittedName>
</protein>
<dbReference type="GO" id="GO:0043190">
    <property type="term" value="C:ATP-binding cassette (ABC) transporter complex"/>
    <property type="evidence" value="ECO:0007669"/>
    <property type="project" value="InterPro"/>
</dbReference>
<dbReference type="GO" id="GO:1904680">
    <property type="term" value="F:peptide transmembrane transporter activity"/>
    <property type="evidence" value="ECO:0007669"/>
    <property type="project" value="TreeGrafter"/>
</dbReference>
<dbReference type="SUPFAM" id="SSF53850">
    <property type="entry name" value="Periplasmic binding protein-like II"/>
    <property type="match status" value="1"/>
</dbReference>
<accession>A0A7W5TQL8</accession>
<dbReference type="Gene3D" id="3.40.190.10">
    <property type="entry name" value="Periplasmic binding protein-like II"/>
    <property type="match status" value="1"/>
</dbReference>
<feature type="domain" description="Solute-binding protein family 5" evidence="3">
    <location>
        <begin position="103"/>
        <end position="432"/>
    </location>
</feature>
<feature type="chain" id="PRO_5039696781" evidence="2">
    <location>
        <begin position="33"/>
        <end position="525"/>
    </location>
</feature>
<evidence type="ECO:0000256" key="2">
    <source>
        <dbReference type="SAM" id="SignalP"/>
    </source>
</evidence>
<dbReference type="PIRSF" id="PIRSF002741">
    <property type="entry name" value="MppA"/>
    <property type="match status" value="1"/>
</dbReference>
<proteinExistence type="predicted"/>
<evidence type="ECO:0000313" key="5">
    <source>
        <dbReference type="Proteomes" id="UP000547528"/>
    </source>
</evidence>
<dbReference type="GO" id="GO:0042597">
    <property type="term" value="C:periplasmic space"/>
    <property type="evidence" value="ECO:0007669"/>
    <property type="project" value="UniProtKB-ARBA"/>
</dbReference>
<dbReference type="AlphaFoldDB" id="A0A7W5TQL8"/>
<keyword evidence="1 2" id="KW-0732">Signal</keyword>
<evidence type="ECO:0000256" key="1">
    <source>
        <dbReference type="ARBA" id="ARBA00022729"/>
    </source>
</evidence>
<dbReference type="EMBL" id="JACIBT010000001">
    <property type="protein sequence ID" value="MBB3667345.1"/>
    <property type="molecule type" value="Genomic_DNA"/>
</dbReference>
<dbReference type="RefSeq" id="WP_183357673.1">
    <property type="nucleotide sequence ID" value="NZ_JACIBT010000001.1"/>
</dbReference>
<comment type="caution">
    <text evidence="4">The sequence shown here is derived from an EMBL/GenBank/DDBJ whole genome shotgun (WGS) entry which is preliminary data.</text>
</comment>
<dbReference type="InterPro" id="IPR030678">
    <property type="entry name" value="Peptide/Ni-bd"/>
</dbReference>
<evidence type="ECO:0000313" key="4">
    <source>
        <dbReference type="EMBL" id="MBB3667345.1"/>
    </source>
</evidence>
<dbReference type="Gene3D" id="3.90.76.10">
    <property type="entry name" value="Dipeptide-binding Protein, Domain 1"/>
    <property type="match status" value="1"/>
</dbReference>
<dbReference type="Gene3D" id="3.10.105.10">
    <property type="entry name" value="Dipeptide-binding Protein, Domain 3"/>
    <property type="match status" value="1"/>
</dbReference>
<dbReference type="PANTHER" id="PTHR30290">
    <property type="entry name" value="PERIPLASMIC BINDING COMPONENT OF ABC TRANSPORTER"/>
    <property type="match status" value="1"/>
</dbReference>
<organism evidence="4 5">
    <name type="scientific">Garicola koreensis</name>
    <dbReference type="NCBI Taxonomy" id="1262554"/>
    <lineage>
        <taxon>Bacteria</taxon>
        <taxon>Bacillati</taxon>
        <taxon>Actinomycetota</taxon>
        <taxon>Actinomycetes</taxon>
        <taxon>Micrococcales</taxon>
        <taxon>Micrococcaceae</taxon>
        <taxon>Garicola</taxon>
    </lineage>
</organism>
<sequence length="525" mass="56160">MREKDTLMRPARFSKALTAGLAVGALALTACGAGGDDATNGGDSGAEGGTEAGTGSASDANVNIGMFAVPANLDYTTTGGAAVFEALLYNVYEGLVRLDADGEVQPLLAESWEISDDGTEYTFQLQEGVTFHDGTEFNADIVKFSLERLDEWSANTPEMLSAVESVEVVDDHEVTVMLSEPDYDALFWLAGPLGTMFAPDSVDDLATEANGTGPFEFVTYENAVRMELARNDDYWGEAAGVAGVELTYFEDASAAANAIRTGGVDAILRSEAFDQFESFEAEEDIEVHVGSSQGVVVMSMNQEHEALAEPEVRRAIHTAIDKEAVLAAATAGYGEILGGPSVPTDPYFTDFSGTYEYDPAAAEEMLASAGAEDVSLTFNVPNRSYAEASAQVIQDNLEDVGIEVDLQTQEFPAVWVEENMVNQDFDLAIINHVEPRNMANYANPDYYWGYDSAQAQDLFDQAAAATDDDEYVSTMEELTEVIVEDSPGAWLYNPPNVGLTTEGISGLPLNDLGVGIDLSDVTVSE</sequence>
<dbReference type="InterPro" id="IPR000914">
    <property type="entry name" value="SBP_5_dom"/>
</dbReference>
<feature type="signal peptide" evidence="2">
    <location>
        <begin position="1"/>
        <end position="32"/>
    </location>
</feature>
<keyword evidence="5" id="KW-1185">Reference proteome</keyword>
<dbReference type="Pfam" id="PF00496">
    <property type="entry name" value="SBP_bac_5"/>
    <property type="match status" value="1"/>
</dbReference>
<dbReference type="PROSITE" id="PS51257">
    <property type="entry name" value="PROKAR_LIPOPROTEIN"/>
    <property type="match status" value="1"/>
</dbReference>
<dbReference type="GO" id="GO:0015833">
    <property type="term" value="P:peptide transport"/>
    <property type="evidence" value="ECO:0007669"/>
    <property type="project" value="TreeGrafter"/>
</dbReference>
<reference evidence="4 5" key="1">
    <citation type="submission" date="2020-08" db="EMBL/GenBank/DDBJ databases">
        <title>Sequencing the genomes of 1000 actinobacteria strains.</title>
        <authorList>
            <person name="Klenk H.-P."/>
        </authorList>
    </citation>
    <scope>NUCLEOTIDE SEQUENCE [LARGE SCALE GENOMIC DNA]</scope>
    <source>
        <strain evidence="4 5">DSM 28238</strain>
    </source>
</reference>
<dbReference type="Proteomes" id="UP000547528">
    <property type="component" value="Unassembled WGS sequence"/>
</dbReference>
<dbReference type="PANTHER" id="PTHR30290:SF38">
    <property type="entry name" value="D,D-DIPEPTIDE-BINDING PERIPLASMIC PROTEIN DDPA-RELATED"/>
    <property type="match status" value="1"/>
</dbReference>
<dbReference type="InterPro" id="IPR039424">
    <property type="entry name" value="SBP_5"/>
</dbReference>
<name>A0A7W5TQL8_9MICC</name>
<evidence type="ECO:0000259" key="3">
    <source>
        <dbReference type="Pfam" id="PF00496"/>
    </source>
</evidence>
<gene>
    <name evidence="4" type="ORF">FHX47_000938</name>
</gene>